<feature type="transmembrane region" description="Helical" evidence="2">
    <location>
        <begin position="496"/>
        <end position="515"/>
    </location>
</feature>
<evidence type="ECO:0000313" key="5">
    <source>
        <dbReference type="Proteomes" id="UP000199634"/>
    </source>
</evidence>
<dbReference type="EMBL" id="FNXE01000008">
    <property type="protein sequence ID" value="SEH68610.1"/>
    <property type="molecule type" value="Genomic_DNA"/>
</dbReference>
<dbReference type="CDD" id="cd05121">
    <property type="entry name" value="ABC1_ADCK3-like"/>
    <property type="match status" value="1"/>
</dbReference>
<keyword evidence="4" id="KW-0830">Ubiquinone</keyword>
<dbReference type="InterPro" id="IPR004147">
    <property type="entry name" value="ABC1_dom"/>
</dbReference>
<keyword evidence="5" id="KW-1185">Reference proteome</keyword>
<keyword evidence="2" id="KW-0812">Transmembrane</keyword>
<sequence>MNQIRKIKRIGSVISILSKYGFDDIIARTSAQKFLPKGFVRSKRGEEIFKLGVYKRVRLVLEELGPTYVKLGQMFSNREDILPPEMIAELAELQDNVPPEELDIYQKLSDELLIDPKEHFEYINPTPIASASISQVYMARLINGEKVVIKVKRSTIDEIIRSDIMIMKDLASILEKNYDAARRMSLKQLINSFENNMNRELSLTNEFHNIEKFRKNFDSRPEVYVPETYKDLSNNNVLTMEFIDGFKVNNKEKIIENGMLPKDVAQLGIVLFMKMVLEDGFFHADPHPGNVFIMTNQKVCFIDFGSMGQIMKGDMELLEGIIESFLMQDAKKIIRLTKRLAIEYHIEDEKTLERDIYDIFHMLEHSSLNEINVNDIVAKIKSIMANNRVLMPEFIYLLLRGISIIEGIGKQLDPDLNVMESMRPYANELALKKYGPKQIAQKSIKHLKILASNLQNLPDDLTMLLEKIKDDKLKVNFEVEGLEDMRKTLQNASNRLTYAIIIAALSIGSSILMMAKIPPLFFGNSFLGLIGFLISGILGIAIIYSIWKKDK</sequence>
<feature type="transmembrane region" description="Helical" evidence="2">
    <location>
        <begin position="521"/>
        <end position="547"/>
    </location>
</feature>
<organism evidence="4 5">
    <name type="scientific">Paenimyroides marinum</name>
    <dbReference type="NCBI Taxonomy" id="1159016"/>
    <lineage>
        <taxon>Bacteria</taxon>
        <taxon>Pseudomonadati</taxon>
        <taxon>Bacteroidota</taxon>
        <taxon>Flavobacteriia</taxon>
        <taxon>Flavobacteriales</taxon>
        <taxon>Flavobacteriaceae</taxon>
        <taxon>Paenimyroides</taxon>
    </lineage>
</organism>
<evidence type="ECO:0000313" key="4">
    <source>
        <dbReference type="EMBL" id="SEH68610.1"/>
    </source>
</evidence>
<dbReference type="SUPFAM" id="SSF56112">
    <property type="entry name" value="Protein kinase-like (PK-like)"/>
    <property type="match status" value="1"/>
</dbReference>
<reference evidence="4 5" key="1">
    <citation type="submission" date="2016-10" db="EMBL/GenBank/DDBJ databases">
        <authorList>
            <person name="de Groot N.N."/>
        </authorList>
    </citation>
    <scope>NUCLEOTIDE SEQUENCE [LARGE SCALE GENOMIC DNA]</scope>
    <source>
        <strain evidence="4 5">CGMCC 1.10825</strain>
    </source>
</reference>
<dbReference type="PANTHER" id="PTHR10566:SF113">
    <property type="entry name" value="PROTEIN ACTIVITY OF BC1 COMPLEX KINASE 7, CHLOROPLASTIC"/>
    <property type="match status" value="1"/>
</dbReference>
<dbReference type="InterPro" id="IPR050154">
    <property type="entry name" value="UbiB_kinase"/>
</dbReference>
<protein>
    <submittedName>
        <fullName evidence="4">Ubiquinone biosynthesis protein</fullName>
    </submittedName>
</protein>
<dbReference type="Proteomes" id="UP000199634">
    <property type="component" value="Unassembled WGS sequence"/>
</dbReference>
<evidence type="ECO:0000259" key="3">
    <source>
        <dbReference type="Pfam" id="PF03109"/>
    </source>
</evidence>
<gene>
    <name evidence="4" type="ORF">SAMN02927937_00874</name>
</gene>
<evidence type="ECO:0000256" key="2">
    <source>
        <dbReference type="SAM" id="Phobius"/>
    </source>
</evidence>
<feature type="domain" description="ABC1 atypical kinase-like" evidence="3">
    <location>
        <begin position="93"/>
        <end position="335"/>
    </location>
</feature>
<dbReference type="RefSeq" id="WP_091096723.1">
    <property type="nucleotide sequence ID" value="NZ_FNXE01000008.1"/>
</dbReference>
<dbReference type="Pfam" id="PF03109">
    <property type="entry name" value="ABC1"/>
    <property type="match status" value="1"/>
</dbReference>
<accession>A0A1H6KAW2</accession>
<dbReference type="AlphaFoldDB" id="A0A1H6KAW2"/>
<name>A0A1H6KAW2_9FLAO</name>
<comment type="similarity">
    <text evidence="1">Belongs to the protein kinase superfamily. ADCK protein kinase family.</text>
</comment>
<dbReference type="InterPro" id="IPR011009">
    <property type="entry name" value="Kinase-like_dom_sf"/>
</dbReference>
<keyword evidence="2" id="KW-0472">Membrane</keyword>
<evidence type="ECO:0000256" key="1">
    <source>
        <dbReference type="ARBA" id="ARBA00009670"/>
    </source>
</evidence>
<dbReference type="STRING" id="1159016.SAMN02927937_00874"/>
<proteinExistence type="inferred from homology"/>
<dbReference type="OrthoDB" id="9795390at2"/>
<keyword evidence="2" id="KW-1133">Transmembrane helix</keyword>
<dbReference type="PANTHER" id="PTHR10566">
    <property type="entry name" value="CHAPERONE-ACTIVITY OF BC1 COMPLEX CABC1 -RELATED"/>
    <property type="match status" value="1"/>
</dbReference>